<feature type="compositionally biased region" description="Basic residues" evidence="1">
    <location>
        <begin position="128"/>
        <end position="138"/>
    </location>
</feature>
<dbReference type="EMBL" id="BQXS01011058">
    <property type="protein sequence ID" value="GKT35752.1"/>
    <property type="molecule type" value="Genomic_DNA"/>
</dbReference>
<organism evidence="2 3">
    <name type="scientific">Aduncisulcus paluster</name>
    <dbReference type="NCBI Taxonomy" id="2918883"/>
    <lineage>
        <taxon>Eukaryota</taxon>
        <taxon>Metamonada</taxon>
        <taxon>Carpediemonas-like organisms</taxon>
        <taxon>Aduncisulcus</taxon>
    </lineage>
</organism>
<sequence length="151" mass="16784">VPNDIVSHDIPQVSGSSPAIKAPILVYGERIDSGERQTKRKKKRHREYSHIDKGDREDSSSGSHSVEGSKSSEKKKKRRNSGGKEEVVELVEMSPALILSDNLSSLSSMTSLYDSVEKEKQKQQTTSSKRKTDSKKKYSFFPPSVLNSDGD</sequence>
<evidence type="ECO:0000256" key="1">
    <source>
        <dbReference type="SAM" id="MobiDB-lite"/>
    </source>
</evidence>
<dbReference type="Proteomes" id="UP001057375">
    <property type="component" value="Unassembled WGS sequence"/>
</dbReference>
<feature type="region of interest" description="Disordered" evidence="1">
    <location>
        <begin position="113"/>
        <end position="151"/>
    </location>
</feature>
<accession>A0ABQ5KTG8</accession>
<evidence type="ECO:0000313" key="2">
    <source>
        <dbReference type="EMBL" id="GKT35752.1"/>
    </source>
</evidence>
<feature type="compositionally biased region" description="Low complexity" evidence="1">
    <location>
        <begin position="60"/>
        <end position="69"/>
    </location>
</feature>
<feature type="region of interest" description="Disordered" evidence="1">
    <location>
        <begin position="1"/>
        <end position="89"/>
    </location>
</feature>
<name>A0ABQ5KTG8_9EUKA</name>
<gene>
    <name evidence="2" type="ORF">ADUPG1_008845</name>
</gene>
<comment type="caution">
    <text evidence="2">The sequence shown here is derived from an EMBL/GenBank/DDBJ whole genome shotgun (WGS) entry which is preliminary data.</text>
</comment>
<proteinExistence type="predicted"/>
<feature type="compositionally biased region" description="Basic and acidic residues" evidence="1">
    <location>
        <begin position="48"/>
        <end position="59"/>
    </location>
</feature>
<reference evidence="2" key="1">
    <citation type="submission" date="2022-03" db="EMBL/GenBank/DDBJ databases">
        <title>Draft genome sequence of Aduncisulcus paluster, a free-living microaerophilic Fornicata.</title>
        <authorList>
            <person name="Yuyama I."/>
            <person name="Kume K."/>
            <person name="Tamura T."/>
            <person name="Inagaki Y."/>
            <person name="Hashimoto T."/>
        </authorList>
    </citation>
    <scope>NUCLEOTIDE SEQUENCE</scope>
    <source>
        <strain evidence="2">NY0171</strain>
    </source>
</reference>
<protein>
    <submittedName>
        <fullName evidence="2">Uncharacterized protein</fullName>
    </submittedName>
</protein>
<evidence type="ECO:0000313" key="3">
    <source>
        <dbReference type="Proteomes" id="UP001057375"/>
    </source>
</evidence>
<keyword evidence="3" id="KW-1185">Reference proteome</keyword>
<feature type="non-terminal residue" evidence="2">
    <location>
        <position position="1"/>
    </location>
</feature>
<feature type="compositionally biased region" description="Basic residues" evidence="1">
    <location>
        <begin position="38"/>
        <end position="47"/>
    </location>
</feature>